<dbReference type="RefSeq" id="WP_023275973.1">
    <property type="nucleotide sequence ID" value="NZ_CP097562.1"/>
</dbReference>
<dbReference type="EMBL" id="CP097562">
    <property type="protein sequence ID" value="USF24601.1"/>
    <property type="molecule type" value="Genomic_DNA"/>
</dbReference>
<comment type="similarity">
    <text evidence="2 6">Belongs to the flagella basal body rod proteins family.</text>
</comment>
<dbReference type="GO" id="GO:0030694">
    <property type="term" value="C:bacterial-type flagellum basal body, rod"/>
    <property type="evidence" value="ECO:0007669"/>
    <property type="project" value="InterPro"/>
</dbReference>
<evidence type="ECO:0000256" key="5">
    <source>
        <dbReference type="ARBA" id="ARBA00024934"/>
    </source>
</evidence>
<organism evidence="7 8">
    <name type="scientific">Mucispirillum schaedleri ASF457</name>
    <dbReference type="NCBI Taxonomy" id="1379858"/>
    <lineage>
        <taxon>Bacteria</taxon>
        <taxon>Pseudomonadati</taxon>
        <taxon>Deferribacterota</taxon>
        <taxon>Deferribacteres</taxon>
        <taxon>Deferribacterales</taxon>
        <taxon>Mucispirillaceae</taxon>
        <taxon>Mucispirillum</taxon>
    </lineage>
</organism>
<evidence type="ECO:0000313" key="8">
    <source>
        <dbReference type="Proteomes" id="UP000017429"/>
    </source>
</evidence>
<name>V2RKA3_9BACT</name>
<comment type="subcellular location">
    <subcellularLocation>
        <location evidence="1 6">Bacterial flagellum basal body</location>
    </subcellularLocation>
</comment>
<evidence type="ECO:0000256" key="3">
    <source>
        <dbReference type="ARBA" id="ARBA00014376"/>
    </source>
</evidence>
<proteinExistence type="inferred from homology"/>
<comment type="subunit">
    <text evidence="6">The basal body constitutes a major portion of the flagellar organelle and consists of a number of rings mounted on a central rod.</text>
</comment>
<comment type="function">
    <text evidence="5 6">Structural component of flagellum, the bacterial motility apparatus. Part of the rod structure of flagellar basal body.</text>
</comment>
<reference evidence="7" key="3">
    <citation type="submission" date="2022-06" db="EMBL/GenBank/DDBJ databases">
        <title>Resources to Facilitate Use of the Altered Schaedler Flora (ASF) Mouse Model to Study Microbiome Function.</title>
        <authorList>
            <person name="Proctor A."/>
            <person name="Parvinroo S."/>
            <person name="Richie T."/>
            <person name="Jia X."/>
            <person name="Lee S.T.M."/>
            <person name="Karp P.D."/>
            <person name="Paley S."/>
            <person name="Kostic A.D."/>
            <person name="Pierre J.F."/>
            <person name="Wannemuehler M.J."/>
            <person name="Phillips G.J."/>
        </authorList>
    </citation>
    <scope>NUCLEOTIDE SEQUENCE</scope>
    <source>
        <strain evidence="7">ASF457</strain>
    </source>
</reference>
<sequence>MIGIFDKTKVNDLNFALDTLSVKNNGISRNIANQDTPKYKAVKLVFSEVMEEYYSNANNPVSLKRTNSMHMPLGDEELDPRTLVRFQNNPSIKNDGNDVNLDYEMSQQAEAELRYKLLSQIAGKKVTGLVELTRTQAQ</sequence>
<gene>
    <name evidence="7" type="ORF">N508_001690</name>
</gene>
<protein>
    <recommendedName>
        <fullName evidence="3 6">Flagellar basal body rod protein FlgB</fullName>
    </recommendedName>
</protein>
<evidence type="ECO:0000256" key="4">
    <source>
        <dbReference type="ARBA" id="ARBA00023143"/>
    </source>
</evidence>
<reference evidence="7" key="2">
    <citation type="submission" date="2022-05" db="EMBL/GenBank/DDBJ databases">
        <authorList>
            <person name="Proctor A.L."/>
            <person name="Phillips G.J."/>
            <person name="Wannemuehler M.J."/>
        </authorList>
    </citation>
    <scope>NUCLEOTIDE SEQUENCE</scope>
    <source>
        <strain evidence="7">ASF457</strain>
    </source>
</reference>
<dbReference type="PIRSF" id="PIRSF002889">
    <property type="entry name" value="Rod_FlgB"/>
    <property type="match status" value="1"/>
</dbReference>
<evidence type="ECO:0000256" key="6">
    <source>
        <dbReference type="PIRNR" id="PIRNR002889"/>
    </source>
</evidence>
<evidence type="ECO:0000256" key="2">
    <source>
        <dbReference type="ARBA" id="ARBA00009677"/>
    </source>
</evidence>
<dbReference type="AlphaFoldDB" id="V2RKA3"/>
<reference evidence="7" key="1">
    <citation type="journal article" date="2014" name="Genome Announc.">
        <title>Draft genome sequences of the altered schaedler flora, a defined bacterial community from gnotobiotic mice.</title>
        <authorList>
            <person name="Wannemuehler M.J."/>
            <person name="Overstreet A.M."/>
            <person name="Ward D.V."/>
            <person name="Phillips G.J."/>
        </authorList>
    </citation>
    <scope>NUCLEOTIDE SEQUENCE</scope>
    <source>
        <strain evidence="7">ASF457</strain>
    </source>
</reference>
<dbReference type="Proteomes" id="UP000017429">
    <property type="component" value="Chromosome"/>
</dbReference>
<dbReference type="KEGG" id="msch:N508_001690"/>
<dbReference type="eggNOG" id="COG1815">
    <property type="taxonomic scope" value="Bacteria"/>
</dbReference>
<dbReference type="GO" id="GO:0071973">
    <property type="term" value="P:bacterial-type flagellum-dependent cell motility"/>
    <property type="evidence" value="ECO:0007669"/>
    <property type="project" value="InterPro"/>
</dbReference>
<keyword evidence="8" id="KW-1185">Reference proteome</keyword>
<dbReference type="InterPro" id="IPR006300">
    <property type="entry name" value="FlgB"/>
</dbReference>
<evidence type="ECO:0000313" key="7">
    <source>
        <dbReference type="EMBL" id="USF24601.1"/>
    </source>
</evidence>
<dbReference type="NCBIfam" id="TIGR01396">
    <property type="entry name" value="FlgB"/>
    <property type="match status" value="1"/>
</dbReference>
<evidence type="ECO:0000256" key="1">
    <source>
        <dbReference type="ARBA" id="ARBA00004117"/>
    </source>
</evidence>
<keyword evidence="4 6" id="KW-0975">Bacterial flagellum</keyword>
<accession>V2RKA3</accession>